<dbReference type="FunFam" id="3.40.50.1260:FF:000006">
    <property type="entry name" value="Phosphoglycerate kinase"/>
    <property type="match status" value="1"/>
</dbReference>
<dbReference type="GO" id="GO:0005829">
    <property type="term" value="C:cytosol"/>
    <property type="evidence" value="ECO:0007669"/>
    <property type="project" value="TreeGrafter"/>
</dbReference>
<evidence type="ECO:0000256" key="5">
    <source>
        <dbReference type="ARBA" id="ARBA00013061"/>
    </source>
</evidence>
<keyword evidence="10 13" id="KW-0418">Kinase</keyword>
<dbReference type="GO" id="GO:0005524">
    <property type="term" value="F:ATP binding"/>
    <property type="evidence" value="ECO:0007669"/>
    <property type="project" value="UniProtKB-KW"/>
</dbReference>
<sequence>MENSFNKKTIKDIDVSGKRVLLRIAYDITPKEVDGKMVIKNDARIRATLPTIEYLLERNCSLVLLSWLKRPGGKVVEEYRMNPVAEKLAEILGRPVKKMDDCVGPEVEKAVKAMRPGEIIMLENVRFHPEEEKEDPAFAKQLADLGELIVFDAFAQSHRVHSSTTGILKQKEAVAGFLVEKELNVLSALLENPKRPFVVVLGGAKISDKLDTIINLLDKADALLIGGALSNTFLKAKGVNVESSFIEDVYVNIAKGEKKDYLTLAKELLEKTSGQKTSFKDIPDLKFLQLPPDLAAAEKIEENVASKVVDLTEGETLPPGWTYLDIGPKSAELFSQAIQQAQTIFWNGPMGYFEIDEFAKGTEKVANAIVESKATSVIGGGDTEKIVKMFKLGGKFSHVSTGGGASLEFLAGKKLPAIELLPNR</sequence>
<dbReference type="GO" id="GO:0006096">
    <property type="term" value="P:glycolytic process"/>
    <property type="evidence" value="ECO:0007669"/>
    <property type="project" value="UniProtKB-UniRule"/>
</dbReference>
<name>A0A2M7RG26_9BACT</name>
<evidence type="ECO:0000256" key="15">
    <source>
        <dbReference type="RuleBase" id="RU000532"/>
    </source>
</evidence>
<evidence type="ECO:0000256" key="7">
    <source>
        <dbReference type="ARBA" id="ARBA00022490"/>
    </source>
</evidence>
<keyword evidence="9 13" id="KW-0547">Nucleotide-binding</keyword>
<dbReference type="GO" id="GO:0043531">
    <property type="term" value="F:ADP binding"/>
    <property type="evidence" value="ECO:0007669"/>
    <property type="project" value="TreeGrafter"/>
</dbReference>
<dbReference type="PRINTS" id="PR00477">
    <property type="entry name" value="PHGLYCKINASE"/>
</dbReference>
<comment type="pathway">
    <text evidence="2 13">Carbohydrate degradation; glycolysis; pyruvate from D-glyceraldehyde 3-phosphate: step 2/5.</text>
</comment>
<keyword evidence="12 13" id="KW-0324">Glycolysis</keyword>
<comment type="caution">
    <text evidence="13">Lacks conserved residue(s) required for the propagation of feature annotation.</text>
</comment>
<dbReference type="EC" id="2.7.2.3" evidence="5 13"/>
<comment type="catalytic activity">
    <reaction evidence="1 13 15">
        <text>(2R)-3-phosphoglycerate + ATP = (2R)-3-phospho-glyceroyl phosphate + ADP</text>
        <dbReference type="Rhea" id="RHEA:14801"/>
        <dbReference type="ChEBI" id="CHEBI:30616"/>
        <dbReference type="ChEBI" id="CHEBI:57604"/>
        <dbReference type="ChEBI" id="CHEBI:58272"/>
        <dbReference type="ChEBI" id="CHEBI:456216"/>
        <dbReference type="EC" id="2.7.2.3"/>
    </reaction>
</comment>
<organism evidence="16 17">
    <name type="scientific">Candidatus Kerfeldbacteria bacterium CG_4_10_14_0_8_um_filter_42_10</name>
    <dbReference type="NCBI Taxonomy" id="2014248"/>
    <lineage>
        <taxon>Bacteria</taxon>
        <taxon>Candidatus Kerfeldiibacteriota</taxon>
    </lineage>
</organism>
<dbReference type="InterPro" id="IPR001576">
    <property type="entry name" value="Phosphoglycerate_kinase"/>
</dbReference>
<gene>
    <name evidence="13 16" type="primary">pgk</name>
    <name evidence="16" type="ORF">COY66_06175</name>
</gene>
<comment type="caution">
    <text evidence="16">The sequence shown here is derived from an EMBL/GenBank/DDBJ whole genome shotgun (WGS) entry which is preliminary data.</text>
</comment>
<dbReference type="FunFam" id="3.40.50.1260:FF:000031">
    <property type="entry name" value="Phosphoglycerate kinase 1"/>
    <property type="match status" value="1"/>
</dbReference>
<feature type="binding site" evidence="13 14">
    <location>
        <position position="354"/>
    </location>
    <ligand>
        <name>ATP</name>
        <dbReference type="ChEBI" id="CHEBI:30616"/>
    </ligand>
</feature>
<keyword evidence="8 13" id="KW-0808">Transferase</keyword>
<dbReference type="UniPathway" id="UPA00109">
    <property type="reaction ID" value="UER00185"/>
</dbReference>
<dbReference type="Pfam" id="PF00162">
    <property type="entry name" value="PGK"/>
    <property type="match status" value="1"/>
</dbReference>
<evidence type="ECO:0000313" key="16">
    <source>
        <dbReference type="EMBL" id="PIY95693.1"/>
    </source>
</evidence>
<evidence type="ECO:0000313" key="17">
    <source>
        <dbReference type="Proteomes" id="UP000230779"/>
    </source>
</evidence>
<dbReference type="EMBL" id="PFMD01000071">
    <property type="protein sequence ID" value="PIY95693.1"/>
    <property type="molecule type" value="Genomic_DNA"/>
</dbReference>
<evidence type="ECO:0000256" key="8">
    <source>
        <dbReference type="ARBA" id="ARBA00022679"/>
    </source>
</evidence>
<feature type="binding site" evidence="13">
    <location>
        <position position="159"/>
    </location>
    <ligand>
        <name>substrate</name>
    </ligand>
</feature>
<comment type="subunit">
    <text evidence="4 13">Monomer.</text>
</comment>
<dbReference type="HAMAP" id="MF_00145">
    <property type="entry name" value="Phosphoglyc_kinase"/>
    <property type="match status" value="1"/>
</dbReference>
<accession>A0A2M7RG26</accession>
<dbReference type="PANTHER" id="PTHR11406">
    <property type="entry name" value="PHOSPHOGLYCERATE KINASE"/>
    <property type="match status" value="1"/>
</dbReference>
<dbReference type="InterPro" id="IPR015824">
    <property type="entry name" value="Phosphoglycerate_kinase_N"/>
</dbReference>
<evidence type="ECO:0000256" key="2">
    <source>
        <dbReference type="ARBA" id="ARBA00004838"/>
    </source>
</evidence>
<dbReference type="GO" id="GO:0004618">
    <property type="term" value="F:phosphoglycerate kinase activity"/>
    <property type="evidence" value="ECO:0007669"/>
    <property type="project" value="UniProtKB-UniRule"/>
</dbReference>
<keyword evidence="11 13" id="KW-0067">ATP-binding</keyword>
<evidence type="ECO:0000256" key="10">
    <source>
        <dbReference type="ARBA" id="ARBA00022777"/>
    </source>
</evidence>
<dbReference type="SUPFAM" id="SSF53748">
    <property type="entry name" value="Phosphoglycerate kinase"/>
    <property type="match status" value="1"/>
</dbReference>
<evidence type="ECO:0000256" key="14">
    <source>
        <dbReference type="PIRSR" id="PIRSR000724-2"/>
    </source>
</evidence>
<protein>
    <recommendedName>
        <fullName evidence="6 13">Phosphoglycerate kinase</fullName>
        <ecNumber evidence="5 13">2.7.2.3</ecNumber>
    </recommendedName>
</protein>
<comment type="similarity">
    <text evidence="3 13 15">Belongs to the phosphoglycerate kinase family.</text>
</comment>
<evidence type="ECO:0000256" key="12">
    <source>
        <dbReference type="ARBA" id="ARBA00023152"/>
    </source>
</evidence>
<feature type="binding site" evidence="13">
    <location>
        <position position="126"/>
    </location>
    <ligand>
        <name>substrate</name>
    </ligand>
</feature>
<feature type="binding site" evidence="13 14">
    <location>
        <position position="209"/>
    </location>
    <ligand>
        <name>ATP</name>
        <dbReference type="ChEBI" id="CHEBI:30616"/>
    </ligand>
</feature>
<evidence type="ECO:0000256" key="6">
    <source>
        <dbReference type="ARBA" id="ARBA00016471"/>
    </source>
</evidence>
<evidence type="ECO:0000256" key="4">
    <source>
        <dbReference type="ARBA" id="ARBA00011245"/>
    </source>
</evidence>
<feature type="binding site" evidence="13 14">
    <location>
        <begin position="380"/>
        <end position="383"/>
    </location>
    <ligand>
        <name>ATP</name>
        <dbReference type="ChEBI" id="CHEBI:30616"/>
    </ligand>
</feature>
<dbReference type="AlphaFoldDB" id="A0A2M7RG26"/>
<evidence type="ECO:0000256" key="1">
    <source>
        <dbReference type="ARBA" id="ARBA00000642"/>
    </source>
</evidence>
<keyword evidence="7 13" id="KW-0963">Cytoplasm</keyword>
<evidence type="ECO:0000256" key="11">
    <source>
        <dbReference type="ARBA" id="ARBA00022840"/>
    </source>
</evidence>
<evidence type="ECO:0000256" key="13">
    <source>
        <dbReference type="HAMAP-Rule" id="MF_00145"/>
    </source>
</evidence>
<reference evidence="16 17" key="1">
    <citation type="submission" date="2017-09" db="EMBL/GenBank/DDBJ databases">
        <title>Depth-based differentiation of microbial function through sediment-hosted aquifers and enrichment of novel symbionts in the deep terrestrial subsurface.</title>
        <authorList>
            <person name="Probst A.J."/>
            <person name="Ladd B."/>
            <person name="Jarett J.K."/>
            <person name="Geller-Mcgrath D.E."/>
            <person name="Sieber C.M."/>
            <person name="Emerson J.B."/>
            <person name="Anantharaman K."/>
            <person name="Thomas B.C."/>
            <person name="Malmstrom R."/>
            <person name="Stieglmeier M."/>
            <person name="Klingl A."/>
            <person name="Woyke T."/>
            <person name="Ryan C.M."/>
            <person name="Banfield J.F."/>
        </authorList>
    </citation>
    <scope>NUCLEOTIDE SEQUENCE [LARGE SCALE GENOMIC DNA]</scope>
    <source>
        <strain evidence="16">CG_4_10_14_0_8_um_filter_42_10</strain>
    </source>
</reference>
<comment type="subcellular location">
    <subcellularLocation>
        <location evidence="13">Cytoplasm</location>
    </subcellularLocation>
</comment>
<dbReference type="Proteomes" id="UP000230779">
    <property type="component" value="Unassembled WGS sequence"/>
</dbReference>
<dbReference type="Gene3D" id="3.40.50.1260">
    <property type="entry name" value="Phosphoglycerate kinase, N-terminal domain"/>
    <property type="match status" value="2"/>
</dbReference>
<feature type="binding site" evidence="13">
    <location>
        <position position="44"/>
    </location>
    <ligand>
        <name>substrate</name>
    </ligand>
</feature>
<proteinExistence type="inferred from homology"/>
<evidence type="ECO:0000256" key="3">
    <source>
        <dbReference type="ARBA" id="ARBA00008982"/>
    </source>
</evidence>
<dbReference type="PANTHER" id="PTHR11406:SF23">
    <property type="entry name" value="PHOSPHOGLYCERATE KINASE 1, CHLOROPLASTIC-RELATED"/>
    <property type="match status" value="1"/>
</dbReference>
<dbReference type="InterPro" id="IPR036043">
    <property type="entry name" value="Phosphoglycerate_kinase_sf"/>
</dbReference>
<dbReference type="GO" id="GO:0006094">
    <property type="term" value="P:gluconeogenesis"/>
    <property type="evidence" value="ECO:0007669"/>
    <property type="project" value="TreeGrafter"/>
</dbReference>
<evidence type="ECO:0000256" key="9">
    <source>
        <dbReference type="ARBA" id="ARBA00022741"/>
    </source>
</evidence>
<dbReference type="PIRSF" id="PIRSF000724">
    <property type="entry name" value="Pgk"/>
    <property type="match status" value="1"/>
</dbReference>